<organism evidence="7 8">
    <name type="scientific">Pseudoneobacillus rhizosphaerae</name>
    <dbReference type="NCBI Taxonomy" id="2880968"/>
    <lineage>
        <taxon>Bacteria</taxon>
        <taxon>Bacillati</taxon>
        <taxon>Bacillota</taxon>
        <taxon>Bacilli</taxon>
        <taxon>Bacillales</taxon>
        <taxon>Bacillaceae</taxon>
        <taxon>Pseudoneobacillus</taxon>
    </lineage>
</organism>
<dbReference type="Gene3D" id="3.40.50.720">
    <property type="entry name" value="NAD(P)-binding Rossmann-like Domain"/>
    <property type="match status" value="1"/>
</dbReference>
<evidence type="ECO:0000256" key="1">
    <source>
        <dbReference type="ARBA" id="ARBA00005010"/>
    </source>
</evidence>
<dbReference type="InterPro" id="IPR036291">
    <property type="entry name" value="NAD(P)-bd_dom_sf"/>
</dbReference>
<evidence type="ECO:0000256" key="5">
    <source>
        <dbReference type="ARBA" id="ARBA00023244"/>
    </source>
</evidence>
<dbReference type="InterPro" id="IPR028161">
    <property type="entry name" value="Met8-like"/>
</dbReference>
<evidence type="ECO:0000256" key="6">
    <source>
        <dbReference type="ARBA" id="ARBA00047561"/>
    </source>
</evidence>
<dbReference type="Pfam" id="PF13241">
    <property type="entry name" value="NAD_binding_7"/>
    <property type="match status" value="1"/>
</dbReference>
<comment type="catalytic activity">
    <reaction evidence="6">
        <text>precorrin-2 + NAD(+) = sirohydrochlorin + NADH + 2 H(+)</text>
        <dbReference type="Rhea" id="RHEA:15613"/>
        <dbReference type="ChEBI" id="CHEBI:15378"/>
        <dbReference type="ChEBI" id="CHEBI:57540"/>
        <dbReference type="ChEBI" id="CHEBI:57945"/>
        <dbReference type="ChEBI" id="CHEBI:58351"/>
        <dbReference type="ChEBI" id="CHEBI:58827"/>
        <dbReference type="EC" id="1.3.1.76"/>
    </reaction>
</comment>
<dbReference type="EMBL" id="CAKJTG010000001">
    <property type="protein sequence ID" value="CAG9606492.1"/>
    <property type="molecule type" value="Genomic_DNA"/>
</dbReference>
<dbReference type="EC" id="1.3.1.76" evidence="2"/>
<name>A0A9C7L928_9BACI</name>
<dbReference type="SUPFAM" id="SSF51735">
    <property type="entry name" value="NAD(P)-binding Rossmann-fold domains"/>
    <property type="match status" value="1"/>
</dbReference>
<dbReference type="GO" id="GO:0043115">
    <property type="term" value="F:precorrin-2 dehydrogenase activity"/>
    <property type="evidence" value="ECO:0007669"/>
    <property type="project" value="UniProtKB-EC"/>
</dbReference>
<evidence type="ECO:0000256" key="2">
    <source>
        <dbReference type="ARBA" id="ARBA00012400"/>
    </source>
</evidence>
<comment type="pathway">
    <text evidence="1">Porphyrin-containing compound metabolism; siroheme biosynthesis; sirohydrochlorin from precorrin-2: step 1/1.</text>
</comment>
<dbReference type="Pfam" id="PF22440">
    <property type="entry name" value="SirC_C"/>
    <property type="match status" value="1"/>
</dbReference>
<dbReference type="InterPro" id="IPR006367">
    <property type="entry name" value="Sirohaem_synthase_N"/>
</dbReference>
<dbReference type="NCBIfam" id="TIGR01470">
    <property type="entry name" value="cysG_Nterm"/>
    <property type="match status" value="1"/>
</dbReference>
<dbReference type="PANTHER" id="PTHR35330">
    <property type="entry name" value="SIROHEME BIOSYNTHESIS PROTEIN MET8"/>
    <property type="match status" value="1"/>
</dbReference>
<dbReference type="RefSeq" id="WP_230494775.1">
    <property type="nucleotide sequence ID" value="NZ_CAKJTG010000001.1"/>
</dbReference>
<dbReference type="SUPFAM" id="SSF75615">
    <property type="entry name" value="Siroheme synthase middle domains-like"/>
    <property type="match status" value="1"/>
</dbReference>
<comment type="caution">
    <text evidence="7">The sequence shown here is derived from an EMBL/GenBank/DDBJ whole genome shotgun (WGS) entry which is preliminary data.</text>
</comment>
<dbReference type="AlphaFoldDB" id="A0A9C7L928"/>
<dbReference type="PANTHER" id="PTHR35330:SF1">
    <property type="entry name" value="SIROHEME BIOSYNTHESIS PROTEIN MET8"/>
    <property type="match status" value="1"/>
</dbReference>
<dbReference type="GO" id="GO:0004325">
    <property type="term" value="F:ferrochelatase activity"/>
    <property type="evidence" value="ECO:0007669"/>
    <property type="project" value="InterPro"/>
</dbReference>
<evidence type="ECO:0000313" key="8">
    <source>
        <dbReference type="Proteomes" id="UP000789845"/>
    </source>
</evidence>
<dbReference type="Gene3D" id="1.10.8.610">
    <property type="entry name" value="SirC, precorrin-2 dehydrogenase, C-terminal helical domain-like"/>
    <property type="match status" value="1"/>
</dbReference>
<accession>A0A9C7L928</accession>
<keyword evidence="8" id="KW-1185">Reference proteome</keyword>
<gene>
    <name evidence="7" type="primary">sirC</name>
    <name evidence="7" type="ORF">NEOCIP111885_00180</name>
</gene>
<dbReference type="InterPro" id="IPR042518">
    <property type="entry name" value="SirC_C"/>
</dbReference>
<keyword evidence="4" id="KW-0520">NAD</keyword>
<keyword evidence="5" id="KW-0627">Porphyrin biosynthesis</keyword>
<protein>
    <recommendedName>
        <fullName evidence="2">precorrin-2 dehydrogenase</fullName>
        <ecNumber evidence="2">1.3.1.76</ecNumber>
    </recommendedName>
</protein>
<proteinExistence type="predicted"/>
<reference evidence="7" key="1">
    <citation type="submission" date="2021-10" db="EMBL/GenBank/DDBJ databases">
        <authorList>
            <person name="Criscuolo A."/>
        </authorList>
    </citation>
    <scope>NUCLEOTIDE SEQUENCE</scope>
    <source>
        <strain evidence="7">CIP111885</strain>
    </source>
</reference>
<dbReference type="GO" id="GO:0019354">
    <property type="term" value="P:siroheme biosynthetic process"/>
    <property type="evidence" value="ECO:0007669"/>
    <property type="project" value="InterPro"/>
</dbReference>
<evidence type="ECO:0000256" key="4">
    <source>
        <dbReference type="ARBA" id="ARBA00023027"/>
    </source>
</evidence>
<sequence length="211" mass="23718">MNSPYPIHLNLYGKKVSIIGGGAIAERKVKQLLDTGAIIEIISPDLTVTLHETLKGNENIFWKKKRFTSEDLVDAFLIIAATNDRETNQLVGKLKNNYQLANIADDPSASNFIVPSIVKRGKLTFSVSTSGASPTLSSKISRQLEEVYDQRYEDYLEFLDSCRKFVLANVTDKVKKKQLLSAIVNHTYLDSNKREADFIVLYNNVMSTQIE</sequence>
<dbReference type="Proteomes" id="UP000789845">
    <property type="component" value="Unassembled WGS sequence"/>
</dbReference>
<evidence type="ECO:0000313" key="7">
    <source>
        <dbReference type="EMBL" id="CAG9606492.1"/>
    </source>
</evidence>
<evidence type="ECO:0000256" key="3">
    <source>
        <dbReference type="ARBA" id="ARBA00023002"/>
    </source>
</evidence>
<keyword evidence="3 7" id="KW-0560">Oxidoreductase</keyword>